<evidence type="ECO:0000313" key="2">
    <source>
        <dbReference type="Proteomes" id="UP000824504"/>
    </source>
</evidence>
<keyword evidence="2" id="KW-1185">Reference proteome</keyword>
<dbReference type="EMBL" id="CP079216">
    <property type="protein sequence ID" value="QXT62811.1"/>
    <property type="molecule type" value="Genomic_DNA"/>
</dbReference>
<reference evidence="1 2" key="1">
    <citation type="submission" date="2021-07" db="EMBL/GenBank/DDBJ databases">
        <title>complete genome sequencing of Tessaracoccus sp.J1M15.</title>
        <authorList>
            <person name="Bae J.-W."/>
            <person name="Kim D.-y."/>
        </authorList>
    </citation>
    <scope>NUCLEOTIDE SEQUENCE [LARGE SCALE GENOMIC DNA]</scope>
    <source>
        <strain evidence="1 2">J1M15</strain>
    </source>
</reference>
<accession>A0ABX8SHE6</accession>
<protein>
    <submittedName>
        <fullName evidence="1">Uncharacterized protein</fullName>
    </submittedName>
</protein>
<gene>
    <name evidence="1" type="ORF">KDB89_13950</name>
</gene>
<dbReference type="RefSeq" id="WP_219082045.1">
    <property type="nucleotide sequence ID" value="NZ_CP079216.1"/>
</dbReference>
<evidence type="ECO:0000313" key="1">
    <source>
        <dbReference type="EMBL" id="QXT62811.1"/>
    </source>
</evidence>
<dbReference type="Proteomes" id="UP000824504">
    <property type="component" value="Chromosome"/>
</dbReference>
<sequence length="249" mass="25728">MLMATAVPAYAASVTQACTATAAGWSVAGDVKLYHNGEYRLAAGTNRSGNPAYPTVARSGDYWNGTWPVYTTGWTPGAAPSDWDGLDAALASRGITGYTWDMSLPTTKGFLSMDDRANTSGNNAARVITATFTYNAVAGQTYPFKLSVIYSGTSAIHAVAITASGAGVSMTPIRRYVGDKGVTDAGSFPLSDYTADGTGLKVYPVTLTATSTGVVTFTYTFSLLCPAGSMNNADIWVAAPEITGCVAAG</sequence>
<proteinExistence type="predicted"/>
<organism evidence="1 2">
    <name type="scientific">Tessaracoccus palaemonis</name>
    <dbReference type="NCBI Taxonomy" id="2829499"/>
    <lineage>
        <taxon>Bacteria</taxon>
        <taxon>Bacillati</taxon>
        <taxon>Actinomycetota</taxon>
        <taxon>Actinomycetes</taxon>
        <taxon>Propionibacteriales</taxon>
        <taxon>Propionibacteriaceae</taxon>
        <taxon>Tessaracoccus</taxon>
    </lineage>
</organism>
<name>A0ABX8SHE6_9ACTN</name>